<dbReference type="GO" id="GO:0003824">
    <property type="term" value="F:catalytic activity"/>
    <property type="evidence" value="ECO:0007669"/>
    <property type="project" value="InterPro"/>
</dbReference>
<evidence type="ECO:0000313" key="1">
    <source>
        <dbReference type="EMBL" id="SEL01920.1"/>
    </source>
</evidence>
<name>A0A1H7LSL5_9FLAO</name>
<dbReference type="SUPFAM" id="SSF53927">
    <property type="entry name" value="Cytidine deaminase-like"/>
    <property type="match status" value="1"/>
</dbReference>
<proteinExistence type="predicted"/>
<reference evidence="2" key="1">
    <citation type="submission" date="2016-10" db="EMBL/GenBank/DDBJ databases">
        <authorList>
            <person name="Varghese N."/>
            <person name="Submissions S."/>
        </authorList>
    </citation>
    <scope>NUCLEOTIDE SEQUENCE [LARGE SCALE GENOMIC DNA]</scope>
    <source>
        <strain evidence="2">DSM 16471</strain>
    </source>
</reference>
<keyword evidence="2" id="KW-1185">Reference proteome</keyword>
<sequence length="47" mass="5382">MRRAIYLYKLGKENDRGVLGAIMVKDGEIIAEGFNKVKNPIRLYTAR</sequence>
<evidence type="ECO:0000313" key="2">
    <source>
        <dbReference type="Proteomes" id="UP000198990"/>
    </source>
</evidence>
<dbReference type="Proteomes" id="UP000198990">
    <property type="component" value="Unassembled WGS sequence"/>
</dbReference>
<dbReference type="Gene3D" id="3.40.140.10">
    <property type="entry name" value="Cytidine Deaminase, domain 2"/>
    <property type="match status" value="1"/>
</dbReference>
<evidence type="ECO:0008006" key="3">
    <source>
        <dbReference type="Google" id="ProtNLM"/>
    </source>
</evidence>
<dbReference type="AlphaFoldDB" id="A0A1H7LSL5"/>
<protein>
    <recommendedName>
        <fullName evidence="3">Cytidine and deoxycytidylate deaminase zinc-binding region</fullName>
    </recommendedName>
</protein>
<dbReference type="EMBL" id="FNZN01000002">
    <property type="protein sequence ID" value="SEL01920.1"/>
    <property type="molecule type" value="Genomic_DNA"/>
</dbReference>
<organism evidence="1 2">
    <name type="scientific">Maribacter orientalis</name>
    <dbReference type="NCBI Taxonomy" id="228957"/>
    <lineage>
        <taxon>Bacteria</taxon>
        <taxon>Pseudomonadati</taxon>
        <taxon>Bacteroidota</taxon>
        <taxon>Flavobacteriia</taxon>
        <taxon>Flavobacteriales</taxon>
        <taxon>Flavobacteriaceae</taxon>
        <taxon>Maribacter</taxon>
    </lineage>
</organism>
<gene>
    <name evidence="1" type="ORF">SAMN04488008_102633</name>
</gene>
<dbReference type="RefSeq" id="WP_245737160.1">
    <property type="nucleotide sequence ID" value="NZ_FNZN01000002.1"/>
</dbReference>
<dbReference type="InterPro" id="IPR016193">
    <property type="entry name" value="Cytidine_deaminase-like"/>
</dbReference>
<accession>A0A1H7LSL5</accession>